<evidence type="ECO:0008006" key="4">
    <source>
        <dbReference type="Google" id="ProtNLM"/>
    </source>
</evidence>
<evidence type="ECO:0000313" key="2">
    <source>
        <dbReference type="EMBL" id="MFC3974956.1"/>
    </source>
</evidence>
<accession>A0ABV8EFH7</accession>
<dbReference type="Proteomes" id="UP001595766">
    <property type="component" value="Unassembled WGS sequence"/>
</dbReference>
<gene>
    <name evidence="2" type="ORF">ACFOUP_01075</name>
</gene>
<name>A0ABV8EFH7_9BACT</name>
<dbReference type="Gene3D" id="2.160.20.10">
    <property type="entry name" value="Single-stranded right-handed beta-helix, Pectin lyase-like"/>
    <property type="match status" value="1"/>
</dbReference>
<dbReference type="RefSeq" id="WP_241294002.1">
    <property type="nucleotide sequence ID" value="NZ_JAKZGR010000006.1"/>
</dbReference>
<keyword evidence="1" id="KW-0732">Signal</keyword>
<feature type="chain" id="PRO_5046241484" description="Right handed beta helix region" evidence="1">
    <location>
        <begin position="28"/>
        <end position="498"/>
    </location>
</feature>
<sequence length="498" mass="55147">MFKKYKFIQFLFTSVLILVGLSLEVFADETPVDTILISTKSKSGANLKIDSKRIQQAIDKASSNRGVYIKLNESGVFELTEPLTFKDNVEFDGNGSVLVPSLNWTSFNEDDSPVFNIINVENIKISNLTFDFKGEQRTGKERVYCGIFILGSKLITIQNVTFKNGGIQANNSNQIPNSPYVLIVSQDYAEDSNSVPSLFRSEIGASMNILIDNCNFLNLDSKTRFGVRLLTNWSKKRDLSEFVNKTQSNIISNCVFIGEFSWNTIELAGGGTIENLIYNNLVSGNAVNNIDIDKGASYNIIKDNTVNNAGLPEVYKNDPNARYSAIIVQGWTGARYFSKNNLVEGNCIENLSNPISNISKYAYSAAISGLAVSGLKIENNFISTAFQDSSYRNGKPYGGGIVLDHICNDVIISGNEIHNVNYGVVFTMNGKSFENIDVLNNVIYSKNISVFFPTRGNGPYKNLNIFSNKLFNTNNKNSKSIHIGNVKNSIIKGNFEIE</sequence>
<dbReference type="InterPro" id="IPR012334">
    <property type="entry name" value="Pectin_lyas_fold"/>
</dbReference>
<comment type="caution">
    <text evidence="2">The sequence shown here is derived from an EMBL/GenBank/DDBJ whole genome shotgun (WGS) entry which is preliminary data.</text>
</comment>
<protein>
    <recommendedName>
        <fullName evidence="4">Right handed beta helix region</fullName>
    </recommendedName>
</protein>
<dbReference type="SUPFAM" id="SSF51126">
    <property type="entry name" value="Pectin lyase-like"/>
    <property type="match status" value="1"/>
</dbReference>
<dbReference type="InterPro" id="IPR011050">
    <property type="entry name" value="Pectin_lyase_fold/virulence"/>
</dbReference>
<evidence type="ECO:0000313" key="3">
    <source>
        <dbReference type="Proteomes" id="UP001595766"/>
    </source>
</evidence>
<dbReference type="SMART" id="SM00710">
    <property type="entry name" value="PbH1"/>
    <property type="match status" value="7"/>
</dbReference>
<organism evidence="2 3">
    <name type="scientific">Belliella kenyensis</name>
    <dbReference type="NCBI Taxonomy" id="1472724"/>
    <lineage>
        <taxon>Bacteria</taxon>
        <taxon>Pseudomonadati</taxon>
        <taxon>Bacteroidota</taxon>
        <taxon>Cytophagia</taxon>
        <taxon>Cytophagales</taxon>
        <taxon>Cyclobacteriaceae</taxon>
        <taxon>Belliella</taxon>
    </lineage>
</organism>
<proteinExistence type="predicted"/>
<keyword evidence="3" id="KW-1185">Reference proteome</keyword>
<reference evidence="3" key="1">
    <citation type="journal article" date="2019" name="Int. J. Syst. Evol. Microbiol.">
        <title>The Global Catalogue of Microorganisms (GCM) 10K type strain sequencing project: providing services to taxonomists for standard genome sequencing and annotation.</title>
        <authorList>
            <consortium name="The Broad Institute Genomics Platform"/>
            <consortium name="The Broad Institute Genome Sequencing Center for Infectious Disease"/>
            <person name="Wu L."/>
            <person name="Ma J."/>
        </authorList>
    </citation>
    <scope>NUCLEOTIDE SEQUENCE [LARGE SCALE GENOMIC DNA]</scope>
    <source>
        <strain evidence="3">CECT 8551</strain>
    </source>
</reference>
<feature type="signal peptide" evidence="1">
    <location>
        <begin position="1"/>
        <end position="27"/>
    </location>
</feature>
<dbReference type="InterPro" id="IPR006626">
    <property type="entry name" value="PbH1"/>
</dbReference>
<evidence type="ECO:0000256" key="1">
    <source>
        <dbReference type="SAM" id="SignalP"/>
    </source>
</evidence>
<dbReference type="EMBL" id="JBHSAV010000003">
    <property type="protein sequence ID" value="MFC3974956.1"/>
    <property type="molecule type" value="Genomic_DNA"/>
</dbReference>